<dbReference type="EMBL" id="CAJJDO010000131">
    <property type="protein sequence ID" value="CAD8202385.1"/>
    <property type="molecule type" value="Genomic_DNA"/>
</dbReference>
<dbReference type="Proteomes" id="UP000689195">
    <property type="component" value="Unassembled WGS sequence"/>
</dbReference>
<name>A0A8S1XMJ3_9CILI</name>
<organism evidence="1 2">
    <name type="scientific">Paramecium pentaurelia</name>
    <dbReference type="NCBI Taxonomy" id="43138"/>
    <lineage>
        <taxon>Eukaryota</taxon>
        <taxon>Sar</taxon>
        <taxon>Alveolata</taxon>
        <taxon>Ciliophora</taxon>
        <taxon>Intramacronucleata</taxon>
        <taxon>Oligohymenophorea</taxon>
        <taxon>Peniculida</taxon>
        <taxon>Parameciidae</taxon>
        <taxon>Paramecium</taxon>
    </lineage>
</organism>
<sequence>MQIFEMDTNDNLYKMTKEITVKCGSTVCECLFPQQYLKSKCFLVNKNGKNVNLLKKKENDDFVVEQSIEFSSPNCYGQLSDDGEYLITWDNEQKEIQIRKFKQF</sequence>
<dbReference type="AlphaFoldDB" id="A0A8S1XMJ3"/>
<evidence type="ECO:0000313" key="2">
    <source>
        <dbReference type="Proteomes" id="UP000689195"/>
    </source>
</evidence>
<accession>A0A8S1XMJ3</accession>
<keyword evidence="2" id="KW-1185">Reference proteome</keyword>
<evidence type="ECO:0000313" key="1">
    <source>
        <dbReference type="EMBL" id="CAD8202385.1"/>
    </source>
</evidence>
<dbReference type="OrthoDB" id="308943at2759"/>
<proteinExistence type="predicted"/>
<reference evidence="1" key="1">
    <citation type="submission" date="2021-01" db="EMBL/GenBank/DDBJ databases">
        <authorList>
            <consortium name="Genoscope - CEA"/>
            <person name="William W."/>
        </authorList>
    </citation>
    <scope>NUCLEOTIDE SEQUENCE</scope>
</reference>
<protein>
    <submittedName>
        <fullName evidence="1">Uncharacterized protein</fullName>
    </submittedName>
</protein>
<comment type="caution">
    <text evidence="1">The sequence shown here is derived from an EMBL/GenBank/DDBJ whole genome shotgun (WGS) entry which is preliminary data.</text>
</comment>
<gene>
    <name evidence="1" type="ORF">PPENT_87.1.T1310008</name>
</gene>